<keyword evidence="2" id="KW-1185">Reference proteome</keyword>
<comment type="caution">
    <text evidence="1">The sequence shown here is derived from an EMBL/GenBank/DDBJ whole genome shotgun (WGS) entry which is preliminary data.</text>
</comment>
<organism evidence="1 2">
    <name type="scientific">Rufibacter roseus</name>
    <dbReference type="NCBI Taxonomy" id="1567108"/>
    <lineage>
        <taxon>Bacteria</taxon>
        <taxon>Pseudomonadati</taxon>
        <taxon>Bacteroidota</taxon>
        <taxon>Cytophagia</taxon>
        <taxon>Cytophagales</taxon>
        <taxon>Hymenobacteraceae</taxon>
        <taxon>Rufibacter</taxon>
    </lineage>
</organism>
<evidence type="ECO:0000313" key="2">
    <source>
        <dbReference type="Proteomes" id="UP001596405"/>
    </source>
</evidence>
<proteinExistence type="predicted"/>
<dbReference type="Proteomes" id="UP001596405">
    <property type="component" value="Unassembled WGS sequence"/>
</dbReference>
<dbReference type="RefSeq" id="WP_066621668.1">
    <property type="nucleotide sequence ID" value="NZ_JBHSYQ010000004.1"/>
</dbReference>
<accession>A0ABW2DP05</accession>
<protein>
    <submittedName>
        <fullName evidence="1">Uncharacterized protein</fullName>
    </submittedName>
</protein>
<gene>
    <name evidence="1" type="ORF">ACFQHR_10610</name>
</gene>
<sequence>MGRYIIKAMPSGILIPTRYCLWFDQANDRVDIPFNTRYNVGVGDMALVLHFYKIATDTSTRLLSGKGTSAAGYATRYNFAVQNSQLRFGFVKDNNAYVAVGSFSPLQWTVAIGQRVGGGNEGNLQMSSYEVYSNGARGTVGSGTLPWADANCDNTARFTLGAAENGSNPFGGFLGPSSFFSRKLLPNEIGQISNNRYNPSLNAGLWGFHDNAGLKLTDLGSGQNHGSLINYTATEVDLATNTVWCPYDGVCGFSTSAQTYTFTAPNDLTIYKAIRRVSTVASASWVLKEADGAALNSGTMSFDSAGLASSLAIAMAQGQKLEITYAVTANAVINLFY</sequence>
<evidence type="ECO:0000313" key="1">
    <source>
        <dbReference type="EMBL" id="MFC6998078.1"/>
    </source>
</evidence>
<dbReference type="InterPro" id="IPR013320">
    <property type="entry name" value="ConA-like_dom_sf"/>
</dbReference>
<dbReference type="EMBL" id="JBHSYQ010000004">
    <property type="protein sequence ID" value="MFC6998078.1"/>
    <property type="molecule type" value="Genomic_DNA"/>
</dbReference>
<name>A0ABW2DP05_9BACT</name>
<reference evidence="2" key="1">
    <citation type="journal article" date="2019" name="Int. J. Syst. Evol. Microbiol.">
        <title>The Global Catalogue of Microorganisms (GCM) 10K type strain sequencing project: providing services to taxonomists for standard genome sequencing and annotation.</title>
        <authorList>
            <consortium name="The Broad Institute Genomics Platform"/>
            <consortium name="The Broad Institute Genome Sequencing Center for Infectious Disease"/>
            <person name="Wu L."/>
            <person name="Ma J."/>
        </authorList>
    </citation>
    <scope>NUCLEOTIDE SEQUENCE [LARGE SCALE GENOMIC DNA]</scope>
    <source>
        <strain evidence="2">CGMCC 4.7393</strain>
    </source>
</reference>
<dbReference type="SUPFAM" id="SSF49899">
    <property type="entry name" value="Concanavalin A-like lectins/glucanases"/>
    <property type="match status" value="1"/>
</dbReference>
<dbReference type="Gene3D" id="2.60.120.200">
    <property type="match status" value="1"/>
</dbReference>